<evidence type="ECO:0000313" key="2">
    <source>
        <dbReference type="Proteomes" id="UP000789920"/>
    </source>
</evidence>
<reference evidence="1" key="1">
    <citation type="submission" date="2021-06" db="EMBL/GenBank/DDBJ databases">
        <authorList>
            <person name="Kallberg Y."/>
            <person name="Tangrot J."/>
            <person name="Rosling A."/>
        </authorList>
    </citation>
    <scope>NUCLEOTIDE SEQUENCE</scope>
    <source>
        <strain evidence="1">MA461A</strain>
    </source>
</reference>
<comment type="caution">
    <text evidence="1">The sequence shown here is derived from an EMBL/GenBank/DDBJ whole genome shotgun (WGS) entry which is preliminary data.</text>
</comment>
<protein>
    <submittedName>
        <fullName evidence="1">36598_t:CDS:1</fullName>
    </submittedName>
</protein>
<keyword evidence="2" id="KW-1185">Reference proteome</keyword>
<sequence length="44" mass="4978">ELDSNINVKNEDPDSIAEDEDDDKESANGISAPWDDTIWKFLLL</sequence>
<feature type="non-terminal residue" evidence="1">
    <location>
        <position position="1"/>
    </location>
</feature>
<accession>A0ACA9MG16</accession>
<proteinExistence type="predicted"/>
<evidence type="ECO:0000313" key="1">
    <source>
        <dbReference type="EMBL" id="CAG8589075.1"/>
    </source>
</evidence>
<gene>
    <name evidence="1" type="ORF">RPERSI_LOCUS5462</name>
</gene>
<dbReference type="Proteomes" id="UP000789920">
    <property type="component" value="Unassembled WGS sequence"/>
</dbReference>
<name>A0ACA9MG16_9GLOM</name>
<organism evidence="1 2">
    <name type="scientific">Racocetra persica</name>
    <dbReference type="NCBI Taxonomy" id="160502"/>
    <lineage>
        <taxon>Eukaryota</taxon>
        <taxon>Fungi</taxon>
        <taxon>Fungi incertae sedis</taxon>
        <taxon>Mucoromycota</taxon>
        <taxon>Glomeromycotina</taxon>
        <taxon>Glomeromycetes</taxon>
        <taxon>Diversisporales</taxon>
        <taxon>Gigasporaceae</taxon>
        <taxon>Racocetra</taxon>
    </lineage>
</organism>
<dbReference type="EMBL" id="CAJVQC010008173">
    <property type="protein sequence ID" value="CAG8589075.1"/>
    <property type="molecule type" value="Genomic_DNA"/>
</dbReference>